<evidence type="ECO:0000256" key="1">
    <source>
        <dbReference type="ARBA" id="ARBA00008129"/>
    </source>
</evidence>
<dbReference type="SUPFAM" id="SSF56317">
    <property type="entry name" value="Carbon-nitrogen hydrolase"/>
    <property type="match status" value="1"/>
</dbReference>
<dbReference type="GO" id="GO:0000257">
    <property type="term" value="F:nitrilase activity"/>
    <property type="evidence" value="ECO:0007669"/>
    <property type="project" value="UniProtKB-ARBA"/>
</dbReference>
<dbReference type="AlphaFoldDB" id="A0A562NH71"/>
<comment type="similarity">
    <text evidence="1">Belongs to the carbon-nitrogen hydrolase superfamily. Nitrilase family.</text>
</comment>
<keyword evidence="4" id="KW-1185">Reference proteome</keyword>
<dbReference type="PROSITE" id="PS50263">
    <property type="entry name" value="CN_HYDROLASE"/>
    <property type="match status" value="1"/>
</dbReference>
<dbReference type="CDD" id="cd07564">
    <property type="entry name" value="nitrilases_CHs"/>
    <property type="match status" value="1"/>
</dbReference>
<evidence type="ECO:0000313" key="3">
    <source>
        <dbReference type="EMBL" id="TWI31549.1"/>
    </source>
</evidence>
<sequence>MMRDPVKVAVVQIEPVVFDRDATIEKMAGAVAEAAAAGAKLVVFPEAFIPVYPSSTWSRALAFWHSKPAKEMFARLARQAVEIPGPAHDRLASIARDNGVWLVTGATERDPAHPGTLYNSLLYYSPTGELANRHRKTVPTAHEKLIWGQGDASGIPAIDTEIGRIGGLICWENYMPLARFALYQSGVEIYIAASADEADTWQQSLGHFAREAGAYVLSPCHFQRRTSYPEDFELGPLPETYAPRAGSAIVAPDGSYLAGPLFGEEGILYAELDPQMILEVRQRHDAAGHSNRPDLFDFSLRETA</sequence>
<comment type="caution">
    <text evidence="3">The sequence shown here is derived from an EMBL/GenBank/DDBJ whole genome shotgun (WGS) entry which is preliminary data.</text>
</comment>
<dbReference type="PANTHER" id="PTHR46044">
    <property type="entry name" value="NITRILASE"/>
    <property type="match status" value="1"/>
</dbReference>
<name>A0A562NH71_9RHOB</name>
<gene>
    <name evidence="3" type="ORF">IQ24_03001</name>
</gene>
<evidence type="ECO:0000259" key="2">
    <source>
        <dbReference type="PROSITE" id="PS50263"/>
    </source>
</evidence>
<reference evidence="3 4" key="1">
    <citation type="journal article" date="2015" name="Stand. Genomic Sci.">
        <title>Genomic Encyclopedia of Bacterial and Archaeal Type Strains, Phase III: the genomes of soil and plant-associated and newly described type strains.</title>
        <authorList>
            <person name="Whitman W.B."/>
            <person name="Woyke T."/>
            <person name="Klenk H.P."/>
            <person name="Zhou Y."/>
            <person name="Lilburn T.G."/>
            <person name="Beck B.J."/>
            <person name="De Vos P."/>
            <person name="Vandamme P."/>
            <person name="Eisen J.A."/>
            <person name="Garrity G."/>
            <person name="Hugenholtz P."/>
            <person name="Kyrpides N.C."/>
        </authorList>
    </citation>
    <scope>NUCLEOTIDE SEQUENCE [LARGE SCALE GENOMIC DNA]</scope>
    <source>
        <strain evidence="3 4">CGMCC 1.5364</strain>
    </source>
</reference>
<evidence type="ECO:0000313" key="4">
    <source>
        <dbReference type="Proteomes" id="UP000316225"/>
    </source>
</evidence>
<dbReference type="EMBL" id="VLKU01000009">
    <property type="protein sequence ID" value="TWI31549.1"/>
    <property type="molecule type" value="Genomic_DNA"/>
</dbReference>
<dbReference type="Gene3D" id="3.60.110.10">
    <property type="entry name" value="Carbon-nitrogen hydrolase"/>
    <property type="match status" value="1"/>
</dbReference>
<protein>
    <submittedName>
        <fullName evidence="3">Nitrilase</fullName>
    </submittedName>
</protein>
<feature type="domain" description="CN hydrolase" evidence="2">
    <location>
        <begin position="6"/>
        <end position="274"/>
    </location>
</feature>
<dbReference type="Proteomes" id="UP000316225">
    <property type="component" value="Unassembled WGS sequence"/>
</dbReference>
<organism evidence="3 4">
    <name type="scientific">Paracoccus sulfuroxidans</name>
    <dbReference type="NCBI Taxonomy" id="384678"/>
    <lineage>
        <taxon>Bacteria</taxon>
        <taxon>Pseudomonadati</taxon>
        <taxon>Pseudomonadota</taxon>
        <taxon>Alphaproteobacteria</taxon>
        <taxon>Rhodobacterales</taxon>
        <taxon>Paracoccaceae</taxon>
        <taxon>Paracoccus</taxon>
    </lineage>
</organism>
<dbReference type="InterPro" id="IPR036526">
    <property type="entry name" value="C-N_Hydrolase_sf"/>
</dbReference>
<dbReference type="InterPro" id="IPR003010">
    <property type="entry name" value="C-N_Hydrolase"/>
</dbReference>
<dbReference type="InterPro" id="IPR044149">
    <property type="entry name" value="Nitrilases_CHs"/>
</dbReference>
<dbReference type="PANTHER" id="PTHR46044:SF1">
    <property type="entry name" value="CN HYDROLASE DOMAIN-CONTAINING PROTEIN"/>
    <property type="match status" value="1"/>
</dbReference>
<accession>A0A562NH71</accession>
<dbReference type="InterPro" id="IPR000132">
    <property type="entry name" value="Nitrilase/CN_hydratase_CS"/>
</dbReference>
<dbReference type="PROSITE" id="PS00921">
    <property type="entry name" value="NITRIL_CHT_2"/>
    <property type="match status" value="1"/>
</dbReference>
<proteinExistence type="inferred from homology"/>
<dbReference type="Pfam" id="PF00795">
    <property type="entry name" value="CN_hydrolase"/>
    <property type="match status" value="1"/>
</dbReference>